<dbReference type="SUPFAM" id="SSF52058">
    <property type="entry name" value="L domain-like"/>
    <property type="match status" value="1"/>
</dbReference>
<dbReference type="EMBL" id="QLMI01000005">
    <property type="protein sequence ID" value="RAK21574.1"/>
    <property type="molecule type" value="Genomic_DNA"/>
</dbReference>
<feature type="domain" description="DUF7619" evidence="6">
    <location>
        <begin position="585"/>
        <end position="715"/>
    </location>
</feature>
<evidence type="ECO:0000259" key="5">
    <source>
        <dbReference type="Pfam" id="PF18962"/>
    </source>
</evidence>
<dbReference type="Pfam" id="PF24595">
    <property type="entry name" value="DUF7619"/>
    <property type="match status" value="1"/>
</dbReference>
<protein>
    <submittedName>
        <fullName evidence="7">Putative secreted protein (Por secretion system target)</fullName>
    </submittedName>
</protein>
<keyword evidence="1" id="KW-0433">Leucine-rich repeat</keyword>
<dbReference type="PANTHER" id="PTHR47566:SF1">
    <property type="entry name" value="PROTEIN NUD1"/>
    <property type="match status" value="1"/>
</dbReference>
<dbReference type="NCBIfam" id="TIGR04183">
    <property type="entry name" value="Por_Secre_tail"/>
    <property type="match status" value="1"/>
</dbReference>
<proteinExistence type="predicted"/>
<name>A0A327YKM4_9FLAO</name>
<comment type="caution">
    <text evidence="7">The sequence shown here is derived from an EMBL/GenBank/DDBJ whole genome shotgun (WGS) entry which is preliminary data.</text>
</comment>
<keyword evidence="8" id="KW-1185">Reference proteome</keyword>
<dbReference type="Pfam" id="PF18962">
    <property type="entry name" value="Por_Secre_tail"/>
    <property type="match status" value="1"/>
</dbReference>
<dbReference type="Proteomes" id="UP000249620">
    <property type="component" value="Unassembled WGS sequence"/>
</dbReference>
<dbReference type="InterPro" id="IPR055353">
    <property type="entry name" value="DUF7619"/>
</dbReference>
<dbReference type="GO" id="GO:0035591">
    <property type="term" value="F:signaling adaptor activity"/>
    <property type="evidence" value="ECO:0007669"/>
    <property type="project" value="TreeGrafter"/>
</dbReference>
<evidence type="ECO:0000256" key="4">
    <source>
        <dbReference type="SAM" id="SignalP"/>
    </source>
</evidence>
<dbReference type="AlphaFoldDB" id="A0A327YKM4"/>
<evidence type="ECO:0000259" key="6">
    <source>
        <dbReference type="Pfam" id="PF24595"/>
    </source>
</evidence>
<keyword evidence="2 4" id="KW-0732">Signal</keyword>
<accession>A0A327YKM4</accession>
<dbReference type="InterPro" id="IPR026444">
    <property type="entry name" value="Secre_tail"/>
</dbReference>
<dbReference type="PANTHER" id="PTHR47566">
    <property type="match status" value="1"/>
</dbReference>
<evidence type="ECO:0000256" key="2">
    <source>
        <dbReference type="ARBA" id="ARBA00022729"/>
    </source>
</evidence>
<dbReference type="InterPro" id="IPR032675">
    <property type="entry name" value="LRR_dom_sf"/>
</dbReference>
<dbReference type="Pfam" id="PF12799">
    <property type="entry name" value="LRR_4"/>
    <property type="match status" value="2"/>
</dbReference>
<evidence type="ECO:0000313" key="7">
    <source>
        <dbReference type="EMBL" id="RAK21574.1"/>
    </source>
</evidence>
<dbReference type="InterPro" id="IPR025875">
    <property type="entry name" value="Leu-rich_rpt_4"/>
</dbReference>
<evidence type="ECO:0000313" key="8">
    <source>
        <dbReference type="Proteomes" id="UP000249620"/>
    </source>
</evidence>
<keyword evidence="3" id="KW-0677">Repeat</keyword>
<dbReference type="RefSeq" id="WP_111567036.1">
    <property type="nucleotide sequence ID" value="NZ_QLMI01000005.1"/>
</dbReference>
<dbReference type="InterPro" id="IPR052574">
    <property type="entry name" value="CDIRP"/>
</dbReference>
<reference evidence="7 8" key="1">
    <citation type="submission" date="2018-06" db="EMBL/GenBank/DDBJ databases">
        <title>Genomic Encyclopedia of Type Strains, Phase III (KMG-III): the genomes of soil and plant-associated and newly described type strains.</title>
        <authorList>
            <person name="Whitman W."/>
        </authorList>
    </citation>
    <scope>NUCLEOTIDE SEQUENCE [LARGE SCALE GENOMIC DNA]</scope>
    <source>
        <strain evidence="7 8">CGMCC 1.12398</strain>
    </source>
</reference>
<dbReference type="OrthoDB" id="1110367at2"/>
<evidence type="ECO:0000256" key="1">
    <source>
        <dbReference type="ARBA" id="ARBA00022614"/>
    </source>
</evidence>
<sequence length="802" mass="89570">MKKLYFFLFLALLGSITLGYAQQTYVPDDNFEHYLETTAGMGNGIANDNYVTTANINTKLYLNVNNKNIADLTGIEDFVALTSLDCQNNQLTSLDVSQNVNLEYLHCGFNQLTSLDVSQNVNLEYLHCGFNQLTSLDVSQNVNLEYLNCDGNQLTSLDLSQNTALIDVYCNANQLTSIDISQSNALIRFYCYDNQLTGLDVTQNTALEKLWCFENQLTSLDVSQNVNLEYLNCGFNQLTSLDVSQNTALIEFDCYYNQLTNLDVSQSLALVNLKCDFNQLTNLDVSQNSNLTWLDCNNNSLEAINIKNRTYLYTLDFSNNPNLQYVCADETDINQVQLKINAYGYSATCHVNSYCSFTPGGAFYEITGNTKFDFNTNGCDATDTNSNLKFNITNGSVVGSIISNQTGNYYIPVQLGNHTVTPNLENPNYFNISPTSFSVDFPTQASPFTQDFCVTANGIKSDLEVILVPITPARPGFDAIYKLVYRNKGNQIENGSVSLSFDNAVLDFVVSYPVYYGFTWNYSNLQPFETREIILTFNVNSPTEIPAVNNGDVLNFTATISSVNTDETPADNTFTLDQTVVGSYDPNDKTCLQGETIEPSEVGKYVHYVIRFENTGTFPAENIVVKDMIDLTKFDITTLVPLKSSHDFFTRISGNKVEFIFENINLDFNDATNDGYVAFKIKTKPTLVLGNTFTNNANIYFDYNFPITTNTYTTTIAALNTQDFDFGNYFTLYPNPAKDLLHIQPKQDLNIKSVEIYNQLGQIVLAVTNTVNTVDVANLALGTYFVKVNTEKGSANAKFVKE</sequence>
<gene>
    <name evidence="7" type="ORF">B0I03_1056</name>
</gene>
<feature type="domain" description="Secretion system C-terminal sorting" evidence="5">
    <location>
        <begin position="732"/>
        <end position="799"/>
    </location>
</feature>
<organism evidence="7 8">
    <name type="scientific">Flavobacterium aquaticum</name>
    <dbReference type="NCBI Taxonomy" id="1236486"/>
    <lineage>
        <taxon>Bacteria</taxon>
        <taxon>Pseudomonadati</taxon>
        <taxon>Bacteroidota</taxon>
        <taxon>Flavobacteriia</taxon>
        <taxon>Flavobacteriales</taxon>
        <taxon>Flavobacteriaceae</taxon>
        <taxon>Flavobacterium</taxon>
    </lineage>
</organism>
<feature type="signal peptide" evidence="4">
    <location>
        <begin position="1"/>
        <end position="21"/>
    </location>
</feature>
<dbReference type="Gene3D" id="3.80.10.10">
    <property type="entry name" value="Ribonuclease Inhibitor"/>
    <property type="match status" value="2"/>
</dbReference>
<evidence type="ECO:0000256" key="3">
    <source>
        <dbReference type="ARBA" id="ARBA00022737"/>
    </source>
</evidence>
<feature type="chain" id="PRO_5016267238" evidence="4">
    <location>
        <begin position="22"/>
        <end position="802"/>
    </location>
</feature>